<comment type="caution">
    <text evidence="1">The sequence shown here is derived from an EMBL/GenBank/DDBJ whole genome shotgun (WGS) entry which is preliminary data.</text>
</comment>
<evidence type="ECO:0000313" key="1">
    <source>
        <dbReference type="EMBL" id="KAJ9051219.1"/>
    </source>
</evidence>
<keyword evidence="2" id="KW-1185">Reference proteome</keyword>
<organism evidence="1 2">
    <name type="scientific">Entomophthora muscae</name>
    <dbReference type="NCBI Taxonomy" id="34485"/>
    <lineage>
        <taxon>Eukaryota</taxon>
        <taxon>Fungi</taxon>
        <taxon>Fungi incertae sedis</taxon>
        <taxon>Zoopagomycota</taxon>
        <taxon>Entomophthoromycotina</taxon>
        <taxon>Entomophthoromycetes</taxon>
        <taxon>Entomophthorales</taxon>
        <taxon>Entomophthoraceae</taxon>
        <taxon>Entomophthora</taxon>
    </lineage>
</organism>
<protein>
    <submittedName>
        <fullName evidence="1">Uncharacterized protein</fullName>
    </submittedName>
</protein>
<dbReference type="Proteomes" id="UP001165960">
    <property type="component" value="Unassembled WGS sequence"/>
</dbReference>
<reference evidence="1" key="1">
    <citation type="submission" date="2022-04" db="EMBL/GenBank/DDBJ databases">
        <title>Genome of the entomopathogenic fungus Entomophthora muscae.</title>
        <authorList>
            <person name="Elya C."/>
            <person name="Lovett B.R."/>
            <person name="Lee E."/>
            <person name="Macias A.M."/>
            <person name="Hajek A.E."/>
            <person name="De Bivort B.L."/>
            <person name="Kasson M.T."/>
            <person name="De Fine Licht H.H."/>
            <person name="Stajich J.E."/>
        </authorList>
    </citation>
    <scope>NUCLEOTIDE SEQUENCE</scope>
    <source>
        <strain evidence="1">Berkeley</strain>
    </source>
</reference>
<gene>
    <name evidence="1" type="ORF">DSO57_1006760</name>
</gene>
<accession>A0ACC2RMC4</accession>
<sequence>MGTNHTCGLGGLWESAFHSRRPGWKSSSCYRVANDERKVGEGANPREKKEPPGEKKKLGKSGQGPDTQARPPPRPPTPHTPPAQQAPQARTPPPAQRPPPPHPPPATPPPPPSPHAATPTHPAPRPQPPTTHRAQGHRNQQKPPEAANKQTLKTREKKQNPQKKGEKIQRKKVSPTNGAKTDHMGKANQPKQCETKIL</sequence>
<name>A0ACC2RMC4_9FUNG</name>
<proteinExistence type="predicted"/>
<evidence type="ECO:0000313" key="2">
    <source>
        <dbReference type="Proteomes" id="UP001165960"/>
    </source>
</evidence>
<dbReference type="EMBL" id="QTSX02007119">
    <property type="protein sequence ID" value="KAJ9051219.1"/>
    <property type="molecule type" value="Genomic_DNA"/>
</dbReference>